<dbReference type="Pfam" id="PF00990">
    <property type="entry name" value="GGDEF"/>
    <property type="match status" value="1"/>
</dbReference>
<dbReference type="PANTHER" id="PTHR33121">
    <property type="entry name" value="CYCLIC DI-GMP PHOSPHODIESTERASE PDEF"/>
    <property type="match status" value="1"/>
</dbReference>
<dbReference type="CDD" id="cd01949">
    <property type="entry name" value="GGDEF"/>
    <property type="match status" value="1"/>
</dbReference>
<dbReference type="Gene3D" id="3.20.20.450">
    <property type="entry name" value="EAL domain"/>
    <property type="match status" value="1"/>
</dbReference>
<dbReference type="SMART" id="SM00267">
    <property type="entry name" value="GGDEF"/>
    <property type="match status" value="1"/>
</dbReference>
<dbReference type="InterPro" id="IPR000014">
    <property type="entry name" value="PAS"/>
</dbReference>
<dbReference type="NCBIfam" id="TIGR00254">
    <property type="entry name" value="GGDEF"/>
    <property type="match status" value="1"/>
</dbReference>
<gene>
    <name evidence="3" type="ORF">FRC53_01050</name>
</gene>
<dbReference type="InterPro" id="IPR035919">
    <property type="entry name" value="EAL_sf"/>
</dbReference>
<evidence type="ECO:0000259" key="1">
    <source>
        <dbReference type="PROSITE" id="PS50883"/>
    </source>
</evidence>
<reference evidence="3" key="1">
    <citation type="journal article" date="2020" name="Appl. Environ. Microbiol.">
        <title>Medium-Chain Fatty Acid Synthesis by 'Candidatus Weimeria bifida' gen. nov., sp. nov., and 'Candidatus Pseudoramibacter fermentans' sp. nov.</title>
        <authorList>
            <person name="Scarborough M.J."/>
            <person name="Myers K.S."/>
            <person name="Donohue T.J."/>
            <person name="Noguera D.R."/>
        </authorList>
    </citation>
    <scope>NUCLEOTIDE SEQUENCE</scope>
    <source>
        <strain evidence="3">EUB1.1</strain>
    </source>
</reference>
<keyword evidence="4" id="KW-1185">Reference proteome</keyword>
<dbReference type="PANTHER" id="PTHR33121:SF79">
    <property type="entry name" value="CYCLIC DI-GMP PHOSPHODIESTERASE PDED-RELATED"/>
    <property type="match status" value="1"/>
</dbReference>
<dbReference type="GO" id="GO:0071111">
    <property type="term" value="F:cyclic-guanylate-specific phosphodiesterase activity"/>
    <property type="evidence" value="ECO:0007669"/>
    <property type="project" value="InterPro"/>
</dbReference>
<dbReference type="Pfam" id="PF00563">
    <property type="entry name" value="EAL"/>
    <property type="match status" value="1"/>
</dbReference>
<dbReference type="PROSITE" id="PS50887">
    <property type="entry name" value="GGDEF"/>
    <property type="match status" value="2"/>
</dbReference>
<feature type="domain" description="GGDEF" evidence="2">
    <location>
        <begin position="164"/>
        <end position="291"/>
    </location>
</feature>
<dbReference type="InterPro" id="IPR029787">
    <property type="entry name" value="Nucleotide_cyclase"/>
</dbReference>
<proteinExistence type="predicted"/>
<sequence length="1557" mass="174347">MEKGETALTSTFQTEDYHRLYDILKVGVCMVSQDGDETILFANQAILDFYGCADETAFFELTGGRFTGMQLNQDASLAKTAGDQQHFSLHFSYMNARRHIREAEATISRAVLQDRPVYIVQMVTRRMLTEDTAPDRLTGLLAPKAFFQKAMDLSKMNLDRGIFTDFCPTCFNVANFRGFNRNNGTAEGDKALSFIAQTLRRVFPDGLFGHINADTFYAILPRADLTLKIEEACGEVNRFLGGSTSVLKAGIVVYDQPAPMSEIRHSFDMAKMACDEVKKEDGRDYVVFRKAIQERIEKRAYILSTFDQALADGRIKIIYQPVVRLLSGKVCSIKASPHWEDPAEGTIDPEIFRPVLADARLLGRLDLFVIDRVVQMQHERKQNGLRLTPIAVRLSRLSLEMMNPLEHLESAMQACDLPRSCVLIGLTEDVINDEAGTTLRTIRQFQKAGYEIWLDRLGMEDLSNTALYESRFNLIQLGKQFLDRLDERGRTIVGDIVRMAKHLGVHTLVDGVATAEQVDFLKSVGCGKIAGPYCGKPVVYSELTAALRQQGVETENNLEQSVYRAAELVDIASERPLCLFLVDHGEIRMLTMNKACLAEAAKAGLPREAAWAFFFKERQQTFSTRFTQAVEKTYHDGKNLIRFVVKKQVMQLTTSRIAGVPDFWVGGAELVHIASNYANREHLQFDHLVHSAAAISDHVFYLDTAKDQIEVVASVGPRFAVGQTFHGIAGILDAFCRQYVHADDQKRFKAAADIEALKRRVQQSAYGRVEVLFRVRQSDGAYHWIVCRVVLVSDDDVDSLMIYEWQDVWENLPDGEARLARTGAKHSETRQGHLFESVLRYSELPFYWKDTAHRYAGASEAFLELIGSRSEAELIGKTAEFFNWHTNPKAAEQAERRVILEGKTVAAARRHVLVGGRELVFRVTEFPYYDEDGSTIAGVAGWIRQEGGAEEAHRDDRTGLMNAAGILAAGFAFDDALRQSGRGYGAVILVIRNAAALRQTFGQAFVDKAEKAVADRIADGRLPSGVAAARIRDGYFLILGKDRAMLKLEKWSIQVVEDVQTLRKIDGLPCQIELDRAIGSGVEAKGFLNLLEILMRRGEQWRQSKDVLFSEVWETAGIKADDLDVLPEPAFIVDPATRQLLFVNQAMKQTAGLPEDADFIGRSCFELRGKTQPCLGCKMQRAANGRFDSYENQWHDTIGRTFSVKNVPVLWKGRSARLILGEPVVISDNEQTTKNAILEAERWGNAAIAIGLGEPDAEVGIEKCIAYIAQNLHAERFFIFEERGSREATCSYEWKEAGRLPLKGELQSVLTQNLAALFKAFETQKVVLAADYAAFQREYPGFSLPVANVQNFVAGQLLQAGKPVGFTLLTNLAAKSFEPAGYTLDTLTDFFAVMIRIRNNLREAEEQGRRDHMTGVLNRRGFKHYVAESYFVGPRVFLSCDINGLKTVNDTQGHEAGDQLIQNASAILVRHGDRDHVFRMGGDEFLVIREGMDEGGARQIVQAIKNDARRAGFTISIGYVVHTGPIDDLDTVMRDADRAMYADKGRTHRRRRTDQKD</sequence>
<feature type="domain" description="EAL" evidence="1">
    <location>
        <begin position="299"/>
        <end position="551"/>
    </location>
</feature>
<evidence type="ECO:0000313" key="3">
    <source>
        <dbReference type="EMBL" id="MQM72030.1"/>
    </source>
</evidence>
<dbReference type="SUPFAM" id="SSF55073">
    <property type="entry name" value="Nucleotide cyclase"/>
    <property type="match status" value="2"/>
</dbReference>
<evidence type="ECO:0000259" key="2">
    <source>
        <dbReference type="PROSITE" id="PS50887"/>
    </source>
</evidence>
<feature type="domain" description="GGDEF" evidence="2">
    <location>
        <begin position="1433"/>
        <end position="1554"/>
    </location>
</feature>
<dbReference type="InterPro" id="IPR001633">
    <property type="entry name" value="EAL_dom"/>
</dbReference>
<dbReference type="Gene3D" id="3.30.70.270">
    <property type="match status" value="3"/>
</dbReference>
<dbReference type="SUPFAM" id="SSF141868">
    <property type="entry name" value="EAL domain-like"/>
    <property type="match status" value="1"/>
</dbReference>
<protein>
    <submittedName>
        <fullName evidence="3">EAL domain-containing protein</fullName>
    </submittedName>
</protein>
<dbReference type="Gene3D" id="3.30.450.20">
    <property type="entry name" value="PAS domain"/>
    <property type="match status" value="2"/>
</dbReference>
<dbReference type="Pfam" id="PF13426">
    <property type="entry name" value="PAS_9"/>
    <property type="match status" value="1"/>
</dbReference>
<accession>A0A6L5GQD5</accession>
<organism evidence="3 4">
    <name type="scientific">Candidatus Pseudoramibacter fermentans</name>
    <dbReference type="NCBI Taxonomy" id="2594427"/>
    <lineage>
        <taxon>Bacteria</taxon>
        <taxon>Bacillati</taxon>
        <taxon>Bacillota</taxon>
        <taxon>Clostridia</taxon>
        <taxon>Eubacteriales</taxon>
        <taxon>Eubacteriaceae</taxon>
        <taxon>Pseudoramibacter</taxon>
    </lineage>
</organism>
<dbReference type="Pfam" id="PF08448">
    <property type="entry name" value="PAS_4"/>
    <property type="match status" value="1"/>
</dbReference>
<dbReference type="InterPro" id="IPR043128">
    <property type="entry name" value="Rev_trsase/Diguanyl_cyclase"/>
</dbReference>
<comment type="caution">
    <text evidence="3">The sequence shown here is derived from an EMBL/GenBank/DDBJ whole genome shotgun (WGS) entry which is preliminary data.</text>
</comment>
<dbReference type="InterPro" id="IPR050706">
    <property type="entry name" value="Cyclic-di-GMP_PDE-like"/>
</dbReference>
<dbReference type="PROSITE" id="PS50883">
    <property type="entry name" value="EAL"/>
    <property type="match status" value="1"/>
</dbReference>
<dbReference type="EMBL" id="VOGB01000003">
    <property type="protein sequence ID" value="MQM72030.1"/>
    <property type="molecule type" value="Genomic_DNA"/>
</dbReference>
<name>A0A6L5GQD5_9FIRM</name>
<dbReference type="Proteomes" id="UP000473648">
    <property type="component" value="Unassembled WGS sequence"/>
</dbReference>
<dbReference type="SUPFAM" id="SSF55785">
    <property type="entry name" value="PYP-like sensor domain (PAS domain)"/>
    <property type="match status" value="2"/>
</dbReference>
<dbReference type="InterPro" id="IPR035965">
    <property type="entry name" value="PAS-like_dom_sf"/>
</dbReference>
<evidence type="ECO:0000313" key="4">
    <source>
        <dbReference type="Proteomes" id="UP000473648"/>
    </source>
</evidence>
<dbReference type="InterPro" id="IPR013656">
    <property type="entry name" value="PAS_4"/>
</dbReference>
<dbReference type="InterPro" id="IPR000160">
    <property type="entry name" value="GGDEF_dom"/>
</dbReference>
<dbReference type="SMART" id="SM00052">
    <property type="entry name" value="EAL"/>
    <property type="match status" value="1"/>
</dbReference>